<gene>
    <name evidence="3" type="ORF">N1028_00010</name>
</gene>
<keyword evidence="2" id="KW-0472">Membrane</keyword>
<proteinExistence type="predicted"/>
<dbReference type="EMBL" id="JANLCK010000001">
    <property type="protein sequence ID" value="MCS5724273.1"/>
    <property type="molecule type" value="Genomic_DNA"/>
</dbReference>
<name>A0AA41XD46_9MICO</name>
<keyword evidence="4" id="KW-1185">Reference proteome</keyword>
<evidence type="ECO:0000313" key="4">
    <source>
        <dbReference type="Proteomes" id="UP001165587"/>
    </source>
</evidence>
<protein>
    <submittedName>
        <fullName evidence="3">Uncharacterized protein</fullName>
    </submittedName>
</protein>
<sequence length="57" mass="5985">MSASKRPADSGDPSKRPKEGFWYRPLSKRATVILACVAGAIIVGALIATPLLGVSLF</sequence>
<dbReference type="AlphaFoldDB" id="A0AA41XD46"/>
<feature type="transmembrane region" description="Helical" evidence="2">
    <location>
        <begin position="32"/>
        <end position="52"/>
    </location>
</feature>
<keyword evidence="2" id="KW-0812">Transmembrane</keyword>
<evidence type="ECO:0000313" key="3">
    <source>
        <dbReference type="EMBL" id="MCS5724273.1"/>
    </source>
</evidence>
<evidence type="ECO:0000256" key="1">
    <source>
        <dbReference type="SAM" id="MobiDB-lite"/>
    </source>
</evidence>
<evidence type="ECO:0000256" key="2">
    <source>
        <dbReference type="SAM" id="Phobius"/>
    </source>
</evidence>
<reference evidence="3" key="1">
    <citation type="submission" date="2022-08" db="EMBL/GenBank/DDBJ databases">
        <authorList>
            <person name="Deng Y."/>
            <person name="Han X.-F."/>
            <person name="Zhang Y.-Q."/>
        </authorList>
    </citation>
    <scope>NUCLEOTIDE SEQUENCE</scope>
    <source>
        <strain evidence="3">CPCC 203407</strain>
    </source>
</reference>
<keyword evidence="2" id="KW-1133">Transmembrane helix</keyword>
<dbReference type="Proteomes" id="UP001165587">
    <property type="component" value="Unassembled WGS sequence"/>
</dbReference>
<accession>A0AA41XD46</accession>
<organism evidence="3 4">
    <name type="scientific">Herbiconiux oxytropis</name>
    <dbReference type="NCBI Taxonomy" id="2970915"/>
    <lineage>
        <taxon>Bacteria</taxon>
        <taxon>Bacillati</taxon>
        <taxon>Actinomycetota</taxon>
        <taxon>Actinomycetes</taxon>
        <taxon>Micrococcales</taxon>
        <taxon>Microbacteriaceae</taxon>
        <taxon>Herbiconiux</taxon>
    </lineage>
</organism>
<feature type="region of interest" description="Disordered" evidence="1">
    <location>
        <begin position="1"/>
        <end position="20"/>
    </location>
</feature>
<dbReference type="RefSeq" id="WP_259524697.1">
    <property type="nucleotide sequence ID" value="NZ_JANLCK010000001.1"/>
</dbReference>
<comment type="caution">
    <text evidence="3">The sequence shown here is derived from an EMBL/GenBank/DDBJ whole genome shotgun (WGS) entry which is preliminary data.</text>
</comment>